<keyword evidence="1" id="KW-1133">Transmembrane helix</keyword>
<dbReference type="InterPro" id="IPR020845">
    <property type="entry name" value="AMP-binding_CS"/>
</dbReference>
<dbReference type="SUPFAM" id="SSF56801">
    <property type="entry name" value="Acetyl-CoA synthetase-like"/>
    <property type="match status" value="1"/>
</dbReference>
<dbReference type="InterPro" id="IPR045851">
    <property type="entry name" value="AMP-bd_C_sf"/>
</dbReference>
<dbReference type="Gene3D" id="2.30.38.10">
    <property type="entry name" value="Luciferase, Domain 3"/>
    <property type="match status" value="1"/>
</dbReference>
<dbReference type="PROSITE" id="PS00455">
    <property type="entry name" value="AMP_BINDING"/>
    <property type="match status" value="1"/>
</dbReference>
<dbReference type="GO" id="GO:0016405">
    <property type="term" value="F:CoA-ligase activity"/>
    <property type="evidence" value="ECO:0007669"/>
    <property type="project" value="TreeGrafter"/>
</dbReference>
<dbReference type="Pfam" id="PF00501">
    <property type="entry name" value="AMP-binding"/>
    <property type="match status" value="1"/>
</dbReference>
<dbReference type="Gene3D" id="3.30.300.30">
    <property type="match status" value="1"/>
</dbReference>
<feature type="domain" description="AMP-dependent synthetase/ligase" evidence="2">
    <location>
        <begin position="54"/>
        <end position="413"/>
    </location>
</feature>
<evidence type="ECO:0000313" key="4">
    <source>
        <dbReference type="EMBL" id="RPD61670.1"/>
    </source>
</evidence>
<gene>
    <name evidence="4" type="ORF">L227DRAFT_574165</name>
</gene>
<evidence type="ECO:0000259" key="2">
    <source>
        <dbReference type="Pfam" id="PF00501"/>
    </source>
</evidence>
<dbReference type="OrthoDB" id="6509636at2759"/>
<dbReference type="CDD" id="cd05911">
    <property type="entry name" value="Firefly_Luc_like"/>
    <property type="match status" value="1"/>
</dbReference>
<accession>A0A5C2SD77</accession>
<name>A0A5C2SD77_9APHY</name>
<dbReference type="Proteomes" id="UP000313359">
    <property type="component" value="Unassembled WGS sequence"/>
</dbReference>
<keyword evidence="1" id="KW-0472">Membrane</keyword>
<protein>
    <submittedName>
        <fullName evidence="4">Amp dependent CoA ligase</fullName>
    </submittedName>
</protein>
<keyword evidence="4" id="KW-0436">Ligase</keyword>
<sequence length="577" mass="63498">MTEIQADGGPIPLIPDDLTIPQFMLDVHHPARPTLRKPQPWLIEELTGREICSDELRARTFGLANALKVRWNIGEDDVVCIFGPNHIDYPVAIWAVHRLGGIITGANPAYTVEELEYQLSTTKARVLIAHPGSLPVALEAAKKAGVPPERVVVFDPVDGAQNTTVEQLVGEGLALPQRFVERRLAPGEGRKKLAFLSFSSGTTGRPKAVMIPHYAVLANVIQMAHHTNAKDESKPLEQQRYKPGSKILGLLPFYHIYGLVVVMHFSLFIGTTLVVVQKFNFEQMLDSIQRYRITHLCLVPPMVVLLCKHPAVKNYDLSSVMHLMSGAAPLSSELMTQLMQIMPECWIGQAYGMTETCTAVTFPPVDRKIGTLGSGGVLLPGCTARVVRPDGSLAPPGEPGELVVTGPSMALGYMNNPQATAETFQDGWVRTGDEVYFNERKEIFVVDRIKELIKVRGFQVPPAELEGLLLDHPDVGDVCVVGIPDEYSGELPLAFVVPSADALARIARAPQEAEGVRKAIMKHVADHKVHYKHLVGVEFIEVIPKNPSGKLLRRFLRDKAKEMREKGTLAIPIRAKL</sequence>
<dbReference type="InterPro" id="IPR025110">
    <property type="entry name" value="AMP-bd_C"/>
</dbReference>
<dbReference type="AlphaFoldDB" id="A0A5C2SD77"/>
<evidence type="ECO:0000313" key="5">
    <source>
        <dbReference type="Proteomes" id="UP000313359"/>
    </source>
</evidence>
<organism evidence="4 5">
    <name type="scientific">Lentinus tigrinus ALCF2SS1-6</name>
    <dbReference type="NCBI Taxonomy" id="1328759"/>
    <lineage>
        <taxon>Eukaryota</taxon>
        <taxon>Fungi</taxon>
        <taxon>Dikarya</taxon>
        <taxon>Basidiomycota</taxon>
        <taxon>Agaricomycotina</taxon>
        <taxon>Agaricomycetes</taxon>
        <taxon>Polyporales</taxon>
        <taxon>Polyporaceae</taxon>
        <taxon>Lentinus</taxon>
    </lineage>
</organism>
<dbReference type="STRING" id="1328759.A0A5C2SD77"/>
<feature type="transmembrane region" description="Helical" evidence="1">
    <location>
        <begin position="254"/>
        <end position="276"/>
    </location>
</feature>
<evidence type="ECO:0000256" key="1">
    <source>
        <dbReference type="SAM" id="Phobius"/>
    </source>
</evidence>
<reference evidence="4" key="1">
    <citation type="journal article" date="2018" name="Genome Biol. Evol.">
        <title>Genomics and development of Lentinus tigrinus, a white-rot wood-decaying mushroom with dimorphic fruiting bodies.</title>
        <authorList>
            <person name="Wu B."/>
            <person name="Xu Z."/>
            <person name="Knudson A."/>
            <person name="Carlson A."/>
            <person name="Chen N."/>
            <person name="Kovaka S."/>
            <person name="LaButti K."/>
            <person name="Lipzen A."/>
            <person name="Pennachio C."/>
            <person name="Riley R."/>
            <person name="Schakwitz W."/>
            <person name="Umezawa K."/>
            <person name="Ohm R.A."/>
            <person name="Grigoriev I.V."/>
            <person name="Nagy L.G."/>
            <person name="Gibbons J."/>
            <person name="Hibbett D."/>
        </authorList>
    </citation>
    <scope>NUCLEOTIDE SEQUENCE [LARGE SCALE GENOMIC DNA]</scope>
    <source>
        <strain evidence="4">ALCF2SS1-6</strain>
    </source>
</reference>
<dbReference type="InterPro" id="IPR000873">
    <property type="entry name" value="AMP-dep_synth/lig_dom"/>
</dbReference>
<proteinExistence type="predicted"/>
<dbReference type="EMBL" id="ML122261">
    <property type="protein sequence ID" value="RPD61670.1"/>
    <property type="molecule type" value="Genomic_DNA"/>
</dbReference>
<dbReference type="Pfam" id="PF13193">
    <property type="entry name" value="AMP-binding_C"/>
    <property type="match status" value="1"/>
</dbReference>
<dbReference type="Gene3D" id="3.40.50.980">
    <property type="match status" value="2"/>
</dbReference>
<dbReference type="PANTHER" id="PTHR24096:SF422">
    <property type="entry name" value="BCDNA.GH02901"/>
    <property type="match status" value="1"/>
</dbReference>
<keyword evidence="5" id="KW-1185">Reference proteome</keyword>
<keyword evidence="1" id="KW-0812">Transmembrane</keyword>
<feature type="domain" description="AMP-binding enzyme C-terminal" evidence="3">
    <location>
        <begin position="464"/>
        <end position="550"/>
    </location>
</feature>
<dbReference type="PANTHER" id="PTHR24096">
    <property type="entry name" value="LONG-CHAIN-FATTY-ACID--COA LIGASE"/>
    <property type="match status" value="1"/>
</dbReference>
<evidence type="ECO:0000259" key="3">
    <source>
        <dbReference type="Pfam" id="PF13193"/>
    </source>
</evidence>